<dbReference type="EMBL" id="DF973725">
    <property type="protein sequence ID" value="GAU38659.1"/>
    <property type="molecule type" value="Genomic_DNA"/>
</dbReference>
<sequence length="76" mass="8318">MDRTVSQPLEPATAPGGEERTVSEKKGKEDSTHDLNSSAGDSGRIGNRIWAARGDDGRKRCYSEEKSSTDFILFSK</sequence>
<feature type="region of interest" description="Disordered" evidence="1">
    <location>
        <begin position="1"/>
        <end position="48"/>
    </location>
</feature>
<reference evidence="3" key="1">
    <citation type="journal article" date="2017" name="Front. Plant Sci.">
        <title>Climate Clever Clovers: New Paradigm to Reduce the Environmental Footprint of Ruminants by Breeding Low Methanogenic Forages Utilizing Haplotype Variation.</title>
        <authorList>
            <person name="Kaur P."/>
            <person name="Appels R."/>
            <person name="Bayer P.E."/>
            <person name="Keeble-Gagnere G."/>
            <person name="Wang J."/>
            <person name="Hirakawa H."/>
            <person name="Shirasawa K."/>
            <person name="Vercoe P."/>
            <person name="Stefanova K."/>
            <person name="Durmic Z."/>
            <person name="Nichols P."/>
            <person name="Revell C."/>
            <person name="Isobe S.N."/>
            <person name="Edwards D."/>
            <person name="Erskine W."/>
        </authorList>
    </citation>
    <scope>NUCLEOTIDE SEQUENCE [LARGE SCALE GENOMIC DNA]</scope>
    <source>
        <strain evidence="3">cv. Daliak</strain>
    </source>
</reference>
<organism evidence="2 3">
    <name type="scientific">Trifolium subterraneum</name>
    <name type="common">Subterranean clover</name>
    <dbReference type="NCBI Taxonomy" id="3900"/>
    <lineage>
        <taxon>Eukaryota</taxon>
        <taxon>Viridiplantae</taxon>
        <taxon>Streptophyta</taxon>
        <taxon>Embryophyta</taxon>
        <taxon>Tracheophyta</taxon>
        <taxon>Spermatophyta</taxon>
        <taxon>Magnoliopsida</taxon>
        <taxon>eudicotyledons</taxon>
        <taxon>Gunneridae</taxon>
        <taxon>Pentapetalae</taxon>
        <taxon>rosids</taxon>
        <taxon>fabids</taxon>
        <taxon>Fabales</taxon>
        <taxon>Fabaceae</taxon>
        <taxon>Papilionoideae</taxon>
        <taxon>50 kb inversion clade</taxon>
        <taxon>NPAAA clade</taxon>
        <taxon>Hologalegina</taxon>
        <taxon>IRL clade</taxon>
        <taxon>Trifolieae</taxon>
        <taxon>Trifolium</taxon>
    </lineage>
</organism>
<gene>
    <name evidence="2" type="ORF">TSUD_292410</name>
</gene>
<keyword evidence="3" id="KW-1185">Reference proteome</keyword>
<feature type="compositionally biased region" description="Basic and acidic residues" evidence="1">
    <location>
        <begin position="17"/>
        <end position="33"/>
    </location>
</feature>
<evidence type="ECO:0000313" key="2">
    <source>
        <dbReference type="EMBL" id="GAU38659.1"/>
    </source>
</evidence>
<accession>A0A2Z6P4P6</accession>
<evidence type="ECO:0000256" key="1">
    <source>
        <dbReference type="SAM" id="MobiDB-lite"/>
    </source>
</evidence>
<evidence type="ECO:0000313" key="3">
    <source>
        <dbReference type="Proteomes" id="UP000242715"/>
    </source>
</evidence>
<protein>
    <submittedName>
        <fullName evidence="2">Uncharacterized protein</fullName>
    </submittedName>
</protein>
<dbReference type="Proteomes" id="UP000242715">
    <property type="component" value="Unassembled WGS sequence"/>
</dbReference>
<dbReference type="AlphaFoldDB" id="A0A2Z6P4P6"/>
<name>A0A2Z6P4P6_TRISU</name>
<proteinExistence type="predicted"/>